<reference evidence="7 8" key="3">
    <citation type="journal article" date="2015" name="Genome Announc.">
        <title>Draft Genome Sequence of the Archiascomycetous Yeast Saitoella complicata.</title>
        <authorList>
            <person name="Yamauchi K."/>
            <person name="Kondo S."/>
            <person name="Hamamoto M."/>
            <person name="Takahashi Y."/>
            <person name="Ogura Y."/>
            <person name="Hayashi T."/>
            <person name="Nishida H."/>
        </authorList>
    </citation>
    <scope>NUCLEOTIDE SEQUENCE [LARGE SCALE GENOMIC DNA]</scope>
    <source>
        <strain evidence="7 8">NRRL Y-17804</strain>
    </source>
</reference>
<dbReference type="PROSITE" id="PS51808">
    <property type="entry name" value="CHCH"/>
    <property type="match status" value="1"/>
</dbReference>
<evidence type="ECO:0000313" key="7">
    <source>
        <dbReference type="EMBL" id="GAO46644.1"/>
    </source>
</evidence>
<dbReference type="InterPro" id="IPR027179">
    <property type="entry name" value="CMC4"/>
</dbReference>
<accession>A0A0E9N9Y9</accession>
<dbReference type="OMA" id="YQEEKCQ"/>
<dbReference type="Gene3D" id="1.10.287.1130">
    <property type="entry name" value="CytochromE C oxidase copper chaperone"/>
    <property type="match status" value="1"/>
</dbReference>
<dbReference type="RefSeq" id="XP_019021560.1">
    <property type="nucleotide sequence ID" value="XM_019168072.1"/>
</dbReference>
<sequence>MGLNDDEPCHAHACAIQNCIQKNGFNQNKCEGLIDKLYECCARFYKENPDGTTLTCPKPRLLGLKLKQRADEKKAGTHGAIELEHRWR</sequence>
<dbReference type="EMBL" id="BACD03000005">
    <property type="protein sequence ID" value="GAO46644.1"/>
    <property type="molecule type" value="Genomic_DNA"/>
</dbReference>
<dbReference type="SUPFAM" id="SSF47072">
    <property type="entry name" value="Cysteine alpha-hairpin motif"/>
    <property type="match status" value="1"/>
</dbReference>
<dbReference type="OrthoDB" id="13601at2759"/>
<dbReference type="PANTHER" id="PTHR15590:SF0">
    <property type="entry name" value="CX9C MOTIF-CONTAINING PROTEIN 4"/>
    <property type="match status" value="1"/>
</dbReference>
<dbReference type="Proteomes" id="UP000033140">
    <property type="component" value="Unassembled WGS sequence"/>
</dbReference>
<evidence type="ECO:0000256" key="4">
    <source>
        <dbReference type="ARBA" id="ARBA00023128"/>
    </source>
</evidence>
<protein>
    <recommendedName>
        <fullName evidence="3">Cx9C motif-containing protein 4, mitochondrial</fullName>
    </recommendedName>
</protein>
<dbReference type="AlphaFoldDB" id="A0A0E9N9Y9"/>
<evidence type="ECO:0000313" key="8">
    <source>
        <dbReference type="Proteomes" id="UP000033140"/>
    </source>
</evidence>
<evidence type="ECO:0000256" key="3">
    <source>
        <dbReference type="ARBA" id="ARBA00019406"/>
    </source>
</evidence>
<evidence type="ECO:0000256" key="5">
    <source>
        <dbReference type="ARBA" id="ARBA00023157"/>
    </source>
</evidence>
<feature type="disulfide bond" evidence="6">
    <location>
        <begin position="41"/>
        <end position="56"/>
    </location>
</feature>
<keyword evidence="8" id="KW-1185">Reference proteome</keyword>
<feature type="disulfide bond" evidence="6">
    <location>
        <begin position="19"/>
        <end position="30"/>
    </location>
</feature>
<organism evidence="7 8">
    <name type="scientific">Saitoella complicata (strain BCRC 22490 / CBS 7301 / JCM 7358 / NBRC 10748 / NRRL Y-17804)</name>
    <dbReference type="NCBI Taxonomy" id="698492"/>
    <lineage>
        <taxon>Eukaryota</taxon>
        <taxon>Fungi</taxon>
        <taxon>Dikarya</taxon>
        <taxon>Ascomycota</taxon>
        <taxon>Taphrinomycotina</taxon>
        <taxon>Taphrinomycotina incertae sedis</taxon>
        <taxon>Saitoella</taxon>
    </lineage>
</organism>
<evidence type="ECO:0000256" key="2">
    <source>
        <dbReference type="ARBA" id="ARBA00009858"/>
    </source>
</evidence>
<keyword evidence="4" id="KW-0496">Mitochondrion</keyword>
<proteinExistence type="inferred from homology"/>
<comment type="caution">
    <text evidence="7">The sequence shown here is derived from an EMBL/GenBank/DDBJ whole genome shotgun (WGS) entry which is preliminary data.</text>
</comment>
<dbReference type="STRING" id="698492.A0A0E9N9Y9"/>
<gene>
    <name evidence="7" type="ORF">G7K_0870-t1</name>
</gene>
<evidence type="ECO:0000256" key="1">
    <source>
        <dbReference type="ARBA" id="ARBA00004569"/>
    </source>
</evidence>
<keyword evidence="5 6" id="KW-1015">Disulfide bond</keyword>
<dbReference type="Pfam" id="PF08991">
    <property type="entry name" value="CMC4"/>
    <property type="match status" value="1"/>
</dbReference>
<dbReference type="GO" id="GO:0005758">
    <property type="term" value="C:mitochondrial intermembrane space"/>
    <property type="evidence" value="ECO:0007669"/>
    <property type="project" value="UniProtKB-SubCell"/>
</dbReference>
<comment type="subcellular location">
    <subcellularLocation>
        <location evidence="1">Mitochondrion intermembrane space</location>
    </subcellularLocation>
</comment>
<evidence type="ECO:0000256" key="6">
    <source>
        <dbReference type="PIRSR" id="PIRSR627179-50"/>
    </source>
</evidence>
<reference evidence="7 8" key="1">
    <citation type="journal article" date="2011" name="J. Gen. Appl. Microbiol.">
        <title>Draft genome sequencing of the enigmatic yeast Saitoella complicata.</title>
        <authorList>
            <person name="Nishida H."/>
            <person name="Hamamoto M."/>
            <person name="Sugiyama J."/>
        </authorList>
    </citation>
    <scope>NUCLEOTIDE SEQUENCE [LARGE SCALE GENOMIC DNA]</scope>
    <source>
        <strain evidence="7 8">NRRL Y-17804</strain>
    </source>
</reference>
<dbReference type="InterPro" id="IPR009069">
    <property type="entry name" value="Cys_alpha_HP_mot_SF"/>
</dbReference>
<comment type="similarity">
    <text evidence="2">Belongs to the CMC4 family.</text>
</comment>
<feature type="disulfide bond" evidence="6">
    <location>
        <begin position="9"/>
        <end position="40"/>
    </location>
</feature>
<name>A0A0E9N9Y9_SAICN</name>
<reference evidence="7 8" key="2">
    <citation type="journal article" date="2014" name="J. Gen. Appl. Microbiol.">
        <title>The early diverging ascomycetous budding yeast Saitoella complicata has three histone deacetylases belonging to the Clr6, Hos2, and Rpd3 lineages.</title>
        <authorList>
            <person name="Nishida H."/>
            <person name="Matsumoto T."/>
            <person name="Kondo S."/>
            <person name="Hamamoto M."/>
            <person name="Yoshikawa H."/>
        </authorList>
    </citation>
    <scope>NUCLEOTIDE SEQUENCE [LARGE SCALE GENOMIC DNA]</scope>
    <source>
        <strain evidence="7 8">NRRL Y-17804</strain>
    </source>
</reference>
<dbReference type="PANTHER" id="PTHR15590">
    <property type="entry name" value="CX9C MOTIF-CONTAINING PROTEIN 4"/>
    <property type="match status" value="1"/>
</dbReference>